<evidence type="ECO:0000256" key="2">
    <source>
        <dbReference type="ARBA" id="ARBA00022478"/>
    </source>
</evidence>
<evidence type="ECO:0000259" key="11">
    <source>
        <dbReference type="Pfam" id="PF04963"/>
    </source>
</evidence>
<protein>
    <submittedName>
        <fullName evidence="12">RNA polymerase factor sigma-54</fullName>
    </submittedName>
</protein>
<dbReference type="InterPro" id="IPR000394">
    <property type="entry name" value="RNA_pol_sigma_54"/>
</dbReference>
<evidence type="ECO:0000256" key="7">
    <source>
        <dbReference type="ARBA" id="ARBA00023125"/>
    </source>
</evidence>
<evidence type="ECO:0000313" key="12">
    <source>
        <dbReference type="EMBL" id="NCI50535.1"/>
    </source>
</evidence>
<feature type="domain" description="RNA polymerase sigma factor 54 core-binding" evidence="11">
    <location>
        <begin position="103"/>
        <end position="289"/>
    </location>
</feature>
<dbReference type="Gene3D" id="1.10.10.1330">
    <property type="entry name" value="RNA polymerase sigma-54 factor, core-binding domain"/>
    <property type="match status" value="1"/>
</dbReference>
<dbReference type="PROSITE" id="PS00718">
    <property type="entry name" value="SIGMA54_2"/>
    <property type="match status" value="1"/>
</dbReference>
<gene>
    <name evidence="12" type="primary">rpoN</name>
    <name evidence="12" type="ORF">GWC95_11415</name>
</gene>
<accession>A0ABW9ZVL3</accession>
<organism evidence="12 13">
    <name type="scientific">Sediminibacterium roseum</name>
    <dbReference type="NCBI Taxonomy" id="1978412"/>
    <lineage>
        <taxon>Bacteria</taxon>
        <taxon>Pseudomonadati</taxon>
        <taxon>Bacteroidota</taxon>
        <taxon>Chitinophagia</taxon>
        <taxon>Chitinophagales</taxon>
        <taxon>Chitinophagaceae</taxon>
        <taxon>Sediminibacterium</taxon>
    </lineage>
</organism>
<evidence type="ECO:0000256" key="4">
    <source>
        <dbReference type="ARBA" id="ARBA00022695"/>
    </source>
</evidence>
<dbReference type="PANTHER" id="PTHR32248">
    <property type="entry name" value="RNA POLYMERASE SIGMA-54 FACTOR"/>
    <property type="match status" value="1"/>
</dbReference>
<dbReference type="NCBIfam" id="TIGR02395">
    <property type="entry name" value="rpoN_sigma"/>
    <property type="match status" value="1"/>
</dbReference>
<sequence length="474" mass="55048">MLQQSQLQKQSLKILPQQIQMLGIYHLNTIQLEQRIKDELDENPLLELNTDDESIDAQTDKDQPKDYQDYEEYQYDDIPDYRLEAESFIHTNNLNLPIKDTIDFRTNIKQQLINLNLSEKELTIAEYIVDCIEDNGFLERSLQEIADDISFSQKMFVEESEIEKLLVQIQEFEPFGVGCRNIREFFLKQLNNQKKCPIVKKAIQLVDKYYNELQKRNFEKIYAGLGIDDEELSILFKHISSLQLKPVNGAIEGQLVKETIIPDFILTVEGETLMVDLYKQKSNLLYINQSLMQTVEKKEGRTADEKAAMQSFKNKLTSAMWFINAIKQREDNMLRIIRAIVKRQKEYFLTGDAAYMRPMILKNIADEVGLDISTISRVTCNKYIDTPFGYVLLKNLFTQSIVSEDGLSVSNRVVQIKLKAIIDAEDKDMPYNDQQLVALLEEAGIKIARRTVAKYRELLNIPVGDMRRIWAKAI</sequence>
<dbReference type="InterPro" id="IPR038709">
    <property type="entry name" value="RpoN_core-bd_sf"/>
</dbReference>
<keyword evidence="5" id="KW-0805">Transcription regulation</keyword>
<dbReference type="InterPro" id="IPR007634">
    <property type="entry name" value="RNA_pol_sigma_54_DNA-bd"/>
</dbReference>
<keyword evidence="6" id="KW-0731">Sigma factor</keyword>
<evidence type="ECO:0000256" key="6">
    <source>
        <dbReference type="ARBA" id="ARBA00023082"/>
    </source>
</evidence>
<dbReference type="Pfam" id="PF04963">
    <property type="entry name" value="Sigma54_CBD"/>
    <property type="match status" value="1"/>
</dbReference>
<evidence type="ECO:0000256" key="3">
    <source>
        <dbReference type="ARBA" id="ARBA00022679"/>
    </source>
</evidence>
<dbReference type="Proteomes" id="UP000753802">
    <property type="component" value="Unassembled WGS sequence"/>
</dbReference>
<evidence type="ECO:0000259" key="10">
    <source>
        <dbReference type="Pfam" id="PF04552"/>
    </source>
</evidence>
<feature type="compositionally biased region" description="Basic and acidic residues" evidence="9">
    <location>
        <begin position="58"/>
        <end position="67"/>
    </location>
</feature>
<evidence type="ECO:0000313" key="13">
    <source>
        <dbReference type="Proteomes" id="UP000753802"/>
    </source>
</evidence>
<dbReference type="PIRSF" id="PIRSF000774">
    <property type="entry name" value="RpoN"/>
    <property type="match status" value="1"/>
</dbReference>
<keyword evidence="13" id="KW-1185">Reference proteome</keyword>
<keyword evidence="3" id="KW-0808">Transferase</keyword>
<proteinExistence type="inferred from homology"/>
<comment type="similarity">
    <text evidence="1">Belongs to the sigma-54 factor family.</text>
</comment>
<dbReference type="InterPro" id="IPR007046">
    <property type="entry name" value="RNA_pol_sigma_54_core-bd"/>
</dbReference>
<evidence type="ECO:0000256" key="9">
    <source>
        <dbReference type="SAM" id="MobiDB-lite"/>
    </source>
</evidence>
<feature type="region of interest" description="Disordered" evidence="9">
    <location>
        <begin position="47"/>
        <end position="67"/>
    </location>
</feature>
<dbReference type="Pfam" id="PF00309">
    <property type="entry name" value="Sigma54_AID"/>
    <property type="match status" value="1"/>
</dbReference>
<keyword evidence="7" id="KW-0238">DNA-binding</keyword>
<dbReference type="EMBL" id="JAACJS010000015">
    <property type="protein sequence ID" value="NCI50535.1"/>
    <property type="molecule type" value="Genomic_DNA"/>
</dbReference>
<dbReference type="Gene3D" id="1.10.10.60">
    <property type="entry name" value="Homeodomain-like"/>
    <property type="match status" value="1"/>
</dbReference>
<keyword evidence="8" id="KW-0804">Transcription</keyword>
<reference evidence="12 13" key="1">
    <citation type="submission" date="2020-01" db="EMBL/GenBank/DDBJ databases">
        <title>Genome analysis.</title>
        <authorList>
            <person name="Wu S."/>
            <person name="Wang G."/>
        </authorList>
    </citation>
    <scope>NUCLEOTIDE SEQUENCE [LARGE SCALE GENOMIC DNA]</scope>
    <source>
        <strain evidence="12 13">SYL130</strain>
    </source>
</reference>
<evidence type="ECO:0000256" key="8">
    <source>
        <dbReference type="ARBA" id="ARBA00023163"/>
    </source>
</evidence>
<name>A0ABW9ZVL3_9BACT</name>
<dbReference type="PANTHER" id="PTHR32248:SF4">
    <property type="entry name" value="RNA POLYMERASE SIGMA-54 FACTOR"/>
    <property type="match status" value="1"/>
</dbReference>
<feature type="domain" description="RNA polymerase sigma factor 54 DNA-binding" evidence="10">
    <location>
        <begin position="311"/>
        <end position="468"/>
    </location>
</feature>
<dbReference type="PROSITE" id="PS50044">
    <property type="entry name" value="SIGMA54_3"/>
    <property type="match status" value="1"/>
</dbReference>
<dbReference type="PRINTS" id="PR00045">
    <property type="entry name" value="SIGMA54FCT"/>
</dbReference>
<dbReference type="Pfam" id="PF04552">
    <property type="entry name" value="Sigma54_DBD"/>
    <property type="match status" value="1"/>
</dbReference>
<dbReference type="RefSeq" id="WP_161818854.1">
    <property type="nucleotide sequence ID" value="NZ_JAACJS010000015.1"/>
</dbReference>
<evidence type="ECO:0000256" key="1">
    <source>
        <dbReference type="ARBA" id="ARBA00008798"/>
    </source>
</evidence>
<comment type="caution">
    <text evidence="12">The sequence shown here is derived from an EMBL/GenBank/DDBJ whole genome shotgun (WGS) entry which is preliminary data.</text>
</comment>
<keyword evidence="4" id="KW-0548">Nucleotidyltransferase</keyword>
<evidence type="ECO:0000256" key="5">
    <source>
        <dbReference type="ARBA" id="ARBA00023015"/>
    </source>
</evidence>
<keyword evidence="2" id="KW-0240">DNA-directed RNA polymerase</keyword>